<dbReference type="Proteomes" id="UP000429607">
    <property type="component" value="Unassembled WGS sequence"/>
</dbReference>
<evidence type="ECO:0000313" key="2">
    <source>
        <dbReference type="Proteomes" id="UP000429607"/>
    </source>
</evidence>
<dbReference type="InterPro" id="IPR012337">
    <property type="entry name" value="RNaseH-like_sf"/>
</dbReference>
<comment type="caution">
    <text evidence="1">The sequence shown here is derived from an EMBL/GenBank/DDBJ whole genome shotgun (WGS) entry which is preliminary data.</text>
</comment>
<dbReference type="AlphaFoldDB" id="A0A6A3HZ76"/>
<evidence type="ECO:0008006" key="3">
    <source>
        <dbReference type="Google" id="ProtNLM"/>
    </source>
</evidence>
<dbReference type="EMBL" id="QXFV01003530">
    <property type="protein sequence ID" value="KAE8975936.1"/>
    <property type="molecule type" value="Genomic_DNA"/>
</dbReference>
<protein>
    <recommendedName>
        <fullName evidence="3">HAT C-terminal dimerisation domain-containing protein</fullName>
    </recommendedName>
</protein>
<dbReference type="PROSITE" id="PS51257">
    <property type="entry name" value="PROKAR_LIPOPROTEIN"/>
    <property type="match status" value="1"/>
</dbReference>
<gene>
    <name evidence="1" type="ORF">PR001_g25562</name>
</gene>
<dbReference type="SUPFAM" id="SSF53098">
    <property type="entry name" value="Ribonuclease H-like"/>
    <property type="match status" value="1"/>
</dbReference>
<proteinExistence type="predicted"/>
<reference evidence="1 2" key="1">
    <citation type="submission" date="2018-09" db="EMBL/GenBank/DDBJ databases">
        <title>Genomic investigation of the strawberry pathogen Phytophthora fragariae indicates pathogenicity is determined by transcriptional variation in three key races.</title>
        <authorList>
            <person name="Adams T.M."/>
            <person name="Armitage A.D."/>
            <person name="Sobczyk M.K."/>
            <person name="Bates H.J."/>
            <person name="Dunwell J.M."/>
            <person name="Nellist C.F."/>
            <person name="Harrison R.J."/>
        </authorList>
    </citation>
    <scope>NUCLEOTIDE SEQUENCE [LARGE SCALE GENOMIC DNA]</scope>
    <source>
        <strain evidence="1 2">SCRP249</strain>
    </source>
</reference>
<sequence>MRDCLPWLLTLGAGCRELLAFFKRSHKLWFVLRRKLKEKKLRALVLPGDTRWESLLACLDSVLTAGSFLFSMVPARDFQSAKTKSQRQKRKSVFNLVTSRDFVSQLKRDINLLRVIAKHLVKFEKDSTPISEVYNTFLDMPSEFSACNLTPRELKSVEGIITKRFDFVYGDAHGLAYLLDPRFCGDGMDVSTRRSVEKFMSGWFGEDKADDVLIQPAFYHGYVTELKISTSRQWKLLGEGRPPVFDFWCGLKKFDLLQEITKQLFRCAGSTSAAERNFSTHAFIHSKLRNWLTPRSR</sequence>
<organism evidence="1 2">
    <name type="scientific">Phytophthora rubi</name>
    <dbReference type="NCBI Taxonomy" id="129364"/>
    <lineage>
        <taxon>Eukaryota</taxon>
        <taxon>Sar</taxon>
        <taxon>Stramenopiles</taxon>
        <taxon>Oomycota</taxon>
        <taxon>Peronosporomycetes</taxon>
        <taxon>Peronosporales</taxon>
        <taxon>Peronosporaceae</taxon>
        <taxon>Phytophthora</taxon>
    </lineage>
</organism>
<evidence type="ECO:0000313" key="1">
    <source>
        <dbReference type="EMBL" id="KAE8975936.1"/>
    </source>
</evidence>
<name>A0A6A3HZ76_9STRA</name>
<accession>A0A6A3HZ76</accession>